<keyword evidence="2" id="KW-1185">Reference proteome</keyword>
<dbReference type="RefSeq" id="WP_380229048.1">
    <property type="nucleotide sequence ID" value="NZ_JBHSOF010000056.1"/>
</dbReference>
<dbReference type="EMBL" id="JBHSOF010000056">
    <property type="protein sequence ID" value="MFC5667378.1"/>
    <property type="molecule type" value="Genomic_DNA"/>
</dbReference>
<dbReference type="Proteomes" id="UP001595975">
    <property type="component" value="Unassembled WGS sequence"/>
</dbReference>
<evidence type="ECO:0008006" key="3">
    <source>
        <dbReference type="Google" id="ProtNLM"/>
    </source>
</evidence>
<gene>
    <name evidence="1" type="ORF">ACFP3U_30975</name>
</gene>
<organism evidence="1 2">
    <name type="scientific">Kitasatospora misakiensis</name>
    <dbReference type="NCBI Taxonomy" id="67330"/>
    <lineage>
        <taxon>Bacteria</taxon>
        <taxon>Bacillati</taxon>
        <taxon>Actinomycetota</taxon>
        <taxon>Actinomycetes</taxon>
        <taxon>Kitasatosporales</taxon>
        <taxon>Streptomycetaceae</taxon>
        <taxon>Kitasatospora</taxon>
    </lineage>
</organism>
<evidence type="ECO:0000313" key="1">
    <source>
        <dbReference type="EMBL" id="MFC5667378.1"/>
    </source>
</evidence>
<reference evidence="2" key="1">
    <citation type="journal article" date="2019" name="Int. J. Syst. Evol. Microbiol.">
        <title>The Global Catalogue of Microorganisms (GCM) 10K type strain sequencing project: providing services to taxonomists for standard genome sequencing and annotation.</title>
        <authorList>
            <consortium name="The Broad Institute Genomics Platform"/>
            <consortium name="The Broad Institute Genome Sequencing Center for Infectious Disease"/>
            <person name="Wu L."/>
            <person name="Ma J."/>
        </authorList>
    </citation>
    <scope>NUCLEOTIDE SEQUENCE [LARGE SCALE GENOMIC DNA]</scope>
    <source>
        <strain evidence="2">CGMCC 4.1437</strain>
    </source>
</reference>
<proteinExistence type="predicted"/>
<comment type="caution">
    <text evidence="1">The sequence shown here is derived from an EMBL/GenBank/DDBJ whole genome shotgun (WGS) entry which is preliminary data.</text>
</comment>
<name>A0ABW0X9Z6_9ACTN</name>
<accession>A0ABW0X9Z6</accession>
<evidence type="ECO:0000313" key="2">
    <source>
        <dbReference type="Proteomes" id="UP001595975"/>
    </source>
</evidence>
<protein>
    <recommendedName>
        <fullName evidence="3">PknH-like extracellular domain-containing protein</fullName>
    </recommendedName>
</protein>
<sequence length="270" mass="26970">MTENQAVQQKSVRRNRVAAAAACFAAALITVGVVGTQSATADGAARDAAPRTAVATTPVATTPVATTPVAATPVAATPVAAAPVAAAQPVTAAQPAAVAAPGLGSADLVQSEDFRPGLNPVGATIALTGRQALSACSGEQTMRDLTKGKATAYASVNWTFDTDGLLTESAASAPTGTAADTWEKQLVTLVENCQNEPAGHWHYGAAHTLTAAGGTARWYPAYNGDGAVSGGVAVLRSGTKVAIVELTGRPANPQAYVEGITTAALNRLPS</sequence>